<gene>
    <name evidence="1" type="ORF">OKA104_LOCUS53060</name>
</gene>
<sequence length="13" mass="1221">GFNGAGGVTRGKT</sequence>
<proteinExistence type="predicted"/>
<organism evidence="1 2">
    <name type="scientific">Adineta steineri</name>
    <dbReference type="NCBI Taxonomy" id="433720"/>
    <lineage>
        <taxon>Eukaryota</taxon>
        <taxon>Metazoa</taxon>
        <taxon>Spiralia</taxon>
        <taxon>Gnathifera</taxon>
        <taxon>Rotifera</taxon>
        <taxon>Eurotatoria</taxon>
        <taxon>Bdelloidea</taxon>
        <taxon>Adinetida</taxon>
        <taxon>Adinetidae</taxon>
        <taxon>Adineta</taxon>
    </lineage>
</organism>
<accession>A0A820R650</accession>
<comment type="caution">
    <text evidence="1">The sequence shown here is derived from an EMBL/GenBank/DDBJ whole genome shotgun (WGS) entry which is preliminary data.</text>
</comment>
<dbReference type="EMBL" id="CAJOAY010032180">
    <property type="protein sequence ID" value="CAF4430680.1"/>
    <property type="molecule type" value="Genomic_DNA"/>
</dbReference>
<name>A0A820R650_9BILA</name>
<evidence type="ECO:0000313" key="1">
    <source>
        <dbReference type="EMBL" id="CAF4430680.1"/>
    </source>
</evidence>
<feature type="non-terminal residue" evidence="1">
    <location>
        <position position="1"/>
    </location>
</feature>
<protein>
    <submittedName>
        <fullName evidence="1">Uncharacterized protein</fullName>
    </submittedName>
</protein>
<reference evidence="1" key="1">
    <citation type="submission" date="2021-02" db="EMBL/GenBank/DDBJ databases">
        <authorList>
            <person name="Nowell W R."/>
        </authorList>
    </citation>
    <scope>NUCLEOTIDE SEQUENCE</scope>
</reference>
<evidence type="ECO:0000313" key="2">
    <source>
        <dbReference type="Proteomes" id="UP000663881"/>
    </source>
</evidence>
<dbReference type="Proteomes" id="UP000663881">
    <property type="component" value="Unassembled WGS sequence"/>
</dbReference>